<dbReference type="AlphaFoldDB" id="A0A286H6H7"/>
<proteinExistence type="predicted"/>
<dbReference type="EMBL" id="OCNK01000005">
    <property type="protein sequence ID" value="SOE02939.1"/>
    <property type="molecule type" value="Genomic_DNA"/>
</dbReference>
<keyword evidence="3" id="KW-1185">Reference proteome</keyword>
<dbReference type="Proteomes" id="UP000219482">
    <property type="component" value="Unassembled WGS sequence"/>
</dbReference>
<accession>A0A286H6H7</accession>
<evidence type="ECO:0000313" key="3">
    <source>
        <dbReference type="Proteomes" id="UP000219482"/>
    </source>
</evidence>
<dbReference type="InterPro" id="IPR031571">
    <property type="entry name" value="RcpC_dom"/>
</dbReference>
<feature type="domain" description="SAF" evidence="1">
    <location>
        <begin position="33"/>
        <end position="97"/>
    </location>
</feature>
<dbReference type="SMART" id="SM00858">
    <property type="entry name" value="SAF"/>
    <property type="match status" value="1"/>
</dbReference>
<evidence type="ECO:0000259" key="1">
    <source>
        <dbReference type="SMART" id="SM00858"/>
    </source>
</evidence>
<sequence>MLVAGVLALTGALLLVDYVGDADERAQAAERAVPTLVVQREIAQGTPAGQLSAMVSVVDVPARLVAPDAVTDLTELDGLVAKATLFPGEQVLTGRFAVAGAENTAPKQDGKEQVSITLDAQRAVGGSLGEGDTVAVYVTTPNAEGVLATTRIVDRDVTITRVDGGRTSLGTDSSGSLGETLGATVTVTLALLPGEVPDVVAGMEAQTVWLSLTGSVADDTITTTSGDTK</sequence>
<reference evidence="3" key="1">
    <citation type="submission" date="2017-09" db="EMBL/GenBank/DDBJ databases">
        <authorList>
            <person name="Varghese N."/>
            <person name="Submissions S."/>
        </authorList>
    </citation>
    <scope>NUCLEOTIDE SEQUENCE [LARGE SCALE GENOMIC DNA]</scope>
    <source>
        <strain evidence="3">DSM 44270</strain>
    </source>
</reference>
<dbReference type="Pfam" id="PF16976">
    <property type="entry name" value="RcpC"/>
    <property type="match status" value="1"/>
</dbReference>
<organism evidence="2 3">
    <name type="scientific">Blastococcus haudaquaticus</name>
    <dbReference type="NCBI Taxonomy" id="1938745"/>
    <lineage>
        <taxon>Bacteria</taxon>
        <taxon>Bacillati</taxon>
        <taxon>Actinomycetota</taxon>
        <taxon>Actinomycetes</taxon>
        <taxon>Geodermatophilales</taxon>
        <taxon>Geodermatophilaceae</taxon>
        <taxon>Blastococcus</taxon>
    </lineage>
</organism>
<dbReference type="InterPro" id="IPR013974">
    <property type="entry name" value="SAF"/>
</dbReference>
<protein>
    <submittedName>
        <fullName evidence="2">Pilus assembly protein CpaB</fullName>
    </submittedName>
</protein>
<evidence type="ECO:0000313" key="2">
    <source>
        <dbReference type="EMBL" id="SOE02939.1"/>
    </source>
</evidence>
<gene>
    <name evidence="2" type="ORF">SAMN06272739_3900</name>
</gene>
<dbReference type="CDD" id="cd11614">
    <property type="entry name" value="SAF_CpaB_FlgA_like"/>
    <property type="match status" value="1"/>
</dbReference>
<name>A0A286H6H7_9ACTN</name>